<name>A0A2N9IQZ0_FAGSY</name>
<reference evidence="1" key="1">
    <citation type="submission" date="2018-02" db="EMBL/GenBank/DDBJ databases">
        <authorList>
            <person name="Cohen D.B."/>
            <person name="Kent A.D."/>
        </authorList>
    </citation>
    <scope>NUCLEOTIDE SEQUENCE</scope>
</reference>
<evidence type="ECO:0000313" key="1">
    <source>
        <dbReference type="EMBL" id="SPD26401.1"/>
    </source>
</evidence>
<protein>
    <submittedName>
        <fullName evidence="1">Uncharacterized protein</fullName>
    </submittedName>
</protein>
<accession>A0A2N9IQZ0</accession>
<gene>
    <name evidence="1" type="ORF">FSB_LOCUS54283</name>
</gene>
<sequence length="90" mass="10101">MTTSPKLTHLHTEKRAPMATTIQLINCWTEFGFNPDEKRAPKAPSAARHCSICDARRSLPLAQPVVEVISMDNGVVHYSVEFYSDDDLKD</sequence>
<dbReference type="AlphaFoldDB" id="A0A2N9IQZ0"/>
<dbReference type="EMBL" id="OIVN01006155">
    <property type="protein sequence ID" value="SPD26401.1"/>
    <property type="molecule type" value="Genomic_DNA"/>
</dbReference>
<organism evidence="1">
    <name type="scientific">Fagus sylvatica</name>
    <name type="common">Beechnut</name>
    <dbReference type="NCBI Taxonomy" id="28930"/>
    <lineage>
        <taxon>Eukaryota</taxon>
        <taxon>Viridiplantae</taxon>
        <taxon>Streptophyta</taxon>
        <taxon>Embryophyta</taxon>
        <taxon>Tracheophyta</taxon>
        <taxon>Spermatophyta</taxon>
        <taxon>Magnoliopsida</taxon>
        <taxon>eudicotyledons</taxon>
        <taxon>Gunneridae</taxon>
        <taxon>Pentapetalae</taxon>
        <taxon>rosids</taxon>
        <taxon>fabids</taxon>
        <taxon>Fagales</taxon>
        <taxon>Fagaceae</taxon>
        <taxon>Fagus</taxon>
    </lineage>
</organism>
<proteinExistence type="predicted"/>